<dbReference type="CDD" id="cd04182">
    <property type="entry name" value="GT_2_like_f"/>
    <property type="match status" value="1"/>
</dbReference>
<dbReference type="PANTHER" id="PTHR43777">
    <property type="entry name" value="MOLYBDENUM COFACTOR CYTIDYLYLTRANSFERASE"/>
    <property type="match status" value="1"/>
</dbReference>
<dbReference type="Pfam" id="PF12804">
    <property type="entry name" value="NTP_transf_3"/>
    <property type="match status" value="1"/>
</dbReference>
<dbReference type="EMBL" id="JBHTLP010000011">
    <property type="protein sequence ID" value="MFD1142968.1"/>
    <property type="molecule type" value="Genomic_DNA"/>
</dbReference>
<dbReference type="SUPFAM" id="SSF53448">
    <property type="entry name" value="Nucleotide-diphospho-sugar transferases"/>
    <property type="match status" value="1"/>
</dbReference>
<feature type="domain" description="MobA-like NTP transferase" evidence="1">
    <location>
        <begin position="6"/>
        <end position="168"/>
    </location>
</feature>
<evidence type="ECO:0000313" key="3">
    <source>
        <dbReference type="Proteomes" id="UP001597116"/>
    </source>
</evidence>
<dbReference type="GO" id="GO:0016740">
    <property type="term" value="F:transferase activity"/>
    <property type="evidence" value="ECO:0007669"/>
    <property type="project" value="UniProtKB-KW"/>
</dbReference>
<accession>A0ABW3QFE0</accession>
<dbReference type="Proteomes" id="UP001597116">
    <property type="component" value="Unassembled WGS sequence"/>
</dbReference>
<sequence>MNIAIVILAAGSSSRLEHQPKQLIQWEGRTLLRRVVDTALDTAFRPVVVVLGAHKKQVAPELDGLPVTIIDNQHWQQGLASSVKTGLAAVYLTQKDIDAVLFLLTDQPHVDGVLVQRLVQVYEESGKGIVAASYGGSLGVPALFDRKYIHELLGLEGDAGAKKVIMEHLDDCVEVPFSLGSIDLDTRQDVSRFLGTESEEQ</sequence>
<reference evidence="3" key="1">
    <citation type="journal article" date="2019" name="Int. J. Syst. Evol. Microbiol.">
        <title>The Global Catalogue of Microorganisms (GCM) 10K type strain sequencing project: providing services to taxonomists for standard genome sequencing and annotation.</title>
        <authorList>
            <consortium name="The Broad Institute Genomics Platform"/>
            <consortium name="The Broad Institute Genome Sequencing Center for Infectious Disease"/>
            <person name="Wu L."/>
            <person name="Ma J."/>
        </authorList>
    </citation>
    <scope>NUCLEOTIDE SEQUENCE [LARGE SCALE GENOMIC DNA]</scope>
    <source>
        <strain evidence="3">CCUG 55608</strain>
    </source>
</reference>
<comment type="caution">
    <text evidence="2">The sequence shown here is derived from an EMBL/GenBank/DDBJ whole genome shotgun (WGS) entry which is preliminary data.</text>
</comment>
<evidence type="ECO:0000259" key="1">
    <source>
        <dbReference type="Pfam" id="PF12804"/>
    </source>
</evidence>
<dbReference type="InterPro" id="IPR025877">
    <property type="entry name" value="MobA-like_NTP_Trfase"/>
</dbReference>
<evidence type="ECO:0000313" key="2">
    <source>
        <dbReference type="EMBL" id="MFD1142968.1"/>
    </source>
</evidence>
<gene>
    <name evidence="2" type="ORF">ACFQ4C_17715</name>
</gene>
<dbReference type="InterPro" id="IPR029044">
    <property type="entry name" value="Nucleotide-diphossugar_trans"/>
</dbReference>
<keyword evidence="3" id="KW-1185">Reference proteome</keyword>
<dbReference type="RefSeq" id="WP_265990782.1">
    <property type="nucleotide sequence ID" value="NZ_CP110973.1"/>
</dbReference>
<protein>
    <submittedName>
        <fullName evidence="2">NTP transferase domain-containing protein</fullName>
    </submittedName>
</protein>
<dbReference type="Gene3D" id="3.90.550.10">
    <property type="entry name" value="Spore Coat Polysaccharide Biosynthesis Protein SpsA, Chain A"/>
    <property type="match status" value="1"/>
</dbReference>
<organism evidence="2 3">
    <name type="scientific">Larkinella insperata</name>
    <dbReference type="NCBI Taxonomy" id="332158"/>
    <lineage>
        <taxon>Bacteria</taxon>
        <taxon>Pseudomonadati</taxon>
        <taxon>Bacteroidota</taxon>
        <taxon>Cytophagia</taxon>
        <taxon>Cytophagales</taxon>
        <taxon>Spirosomataceae</taxon>
        <taxon>Larkinella</taxon>
    </lineage>
</organism>
<proteinExistence type="predicted"/>
<name>A0ABW3QFE0_9BACT</name>
<dbReference type="PANTHER" id="PTHR43777:SF1">
    <property type="entry name" value="MOLYBDENUM COFACTOR CYTIDYLYLTRANSFERASE"/>
    <property type="match status" value="1"/>
</dbReference>
<keyword evidence="2" id="KW-0808">Transferase</keyword>